<proteinExistence type="predicted"/>
<sequence length="87" mass="10239">MRADLPVDALYEGSDGRYYTDWQLTRRLRTDRWSLCIRQRDLDRHLVETSDGQLLLLTPTDDLPEWAELRIDERGARVVDTRGPLPE</sequence>
<dbReference type="Proteomes" id="UP000326170">
    <property type="component" value="Plasmid unnamed3"/>
</dbReference>
<dbReference type="AlphaFoldDB" id="A0A5P9PA12"/>
<protein>
    <submittedName>
        <fullName evidence="1">Uncharacterized protein</fullName>
    </submittedName>
</protein>
<dbReference type="OrthoDB" id="170784at2157"/>
<evidence type="ECO:0000313" key="1">
    <source>
        <dbReference type="EMBL" id="QFU84981.1"/>
    </source>
</evidence>
<reference evidence="1 2" key="1">
    <citation type="journal article" date="2007" name="Int. J. Syst. Evol. Microbiol.">
        <title>Natronorubrum sulfidifaciens sp. nov., an extremely haloalkaliphilic archaeon isolated from Aiding salt lake in Xin-Jiang, China.</title>
        <authorList>
            <person name="Cui H.L."/>
            <person name="Tohty D."/>
            <person name="Liu H.C."/>
            <person name="Liu S.J."/>
            <person name="Oren A."/>
            <person name="Zhou P.J."/>
        </authorList>
    </citation>
    <scope>NUCLEOTIDE SEQUENCE [LARGE SCALE GENOMIC DNA]</scope>
    <source>
        <strain evidence="1 2">7-3</strain>
        <plasmid evidence="1">unnamed3</plasmid>
    </source>
</reference>
<keyword evidence="2" id="KW-1185">Reference proteome</keyword>
<dbReference type="GeneID" id="42303521"/>
<geneLocation type="plasmid" evidence="1 2">
    <name>unnamed3</name>
</geneLocation>
<organism evidence="1 2">
    <name type="scientific">Natronorubrum aibiense</name>
    <dbReference type="NCBI Taxonomy" id="348826"/>
    <lineage>
        <taxon>Archaea</taxon>
        <taxon>Methanobacteriati</taxon>
        <taxon>Methanobacteriota</taxon>
        <taxon>Stenosarchaea group</taxon>
        <taxon>Halobacteria</taxon>
        <taxon>Halobacteriales</taxon>
        <taxon>Natrialbaceae</taxon>
        <taxon>Natronorubrum</taxon>
    </lineage>
</organism>
<dbReference type="KEGG" id="nas:GCU68_20900"/>
<dbReference type="RefSeq" id="WP_152944538.1">
    <property type="nucleotide sequence ID" value="NZ_CP045491.1"/>
</dbReference>
<evidence type="ECO:0000313" key="2">
    <source>
        <dbReference type="Proteomes" id="UP000326170"/>
    </source>
</evidence>
<accession>A0A5P9PA12</accession>
<gene>
    <name evidence="1" type="ORF">GCU68_20900</name>
</gene>
<keyword evidence="1" id="KW-0614">Plasmid</keyword>
<name>A0A5P9PA12_9EURY</name>
<dbReference type="EMBL" id="CP045491">
    <property type="protein sequence ID" value="QFU84981.1"/>
    <property type="molecule type" value="Genomic_DNA"/>
</dbReference>